<sequence>MTNVLQWTSCTGHEDVVPELMFAMCGNTSYEPDDDIILESTKIIPQTDEDYLVLFLMNVMVLRRTGK</sequence>
<dbReference type="Proteomes" id="UP000499080">
    <property type="component" value="Unassembled WGS sequence"/>
</dbReference>
<comment type="caution">
    <text evidence="1">The sequence shown here is derived from an EMBL/GenBank/DDBJ whole genome shotgun (WGS) entry which is preliminary data.</text>
</comment>
<dbReference type="EMBL" id="BGPR01030143">
    <property type="protein sequence ID" value="GBO02475.1"/>
    <property type="molecule type" value="Genomic_DNA"/>
</dbReference>
<dbReference type="OrthoDB" id="7440550at2759"/>
<organism evidence="1 2">
    <name type="scientific">Araneus ventricosus</name>
    <name type="common">Orbweaver spider</name>
    <name type="synonym">Epeira ventricosa</name>
    <dbReference type="NCBI Taxonomy" id="182803"/>
    <lineage>
        <taxon>Eukaryota</taxon>
        <taxon>Metazoa</taxon>
        <taxon>Ecdysozoa</taxon>
        <taxon>Arthropoda</taxon>
        <taxon>Chelicerata</taxon>
        <taxon>Arachnida</taxon>
        <taxon>Araneae</taxon>
        <taxon>Araneomorphae</taxon>
        <taxon>Entelegynae</taxon>
        <taxon>Araneoidea</taxon>
        <taxon>Araneidae</taxon>
        <taxon>Araneus</taxon>
    </lineage>
</organism>
<evidence type="ECO:0000313" key="2">
    <source>
        <dbReference type="Proteomes" id="UP000499080"/>
    </source>
</evidence>
<reference evidence="1 2" key="1">
    <citation type="journal article" date="2019" name="Sci. Rep.">
        <title>Orb-weaving spider Araneus ventricosus genome elucidates the spidroin gene catalogue.</title>
        <authorList>
            <person name="Kono N."/>
            <person name="Nakamura H."/>
            <person name="Ohtoshi R."/>
            <person name="Moran D.A.P."/>
            <person name="Shinohara A."/>
            <person name="Yoshida Y."/>
            <person name="Fujiwara M."/>
            <person name="Mori M."/>
            <person name="Tomita M."/>
            <person name="Arakawa K."/>
        </authorList>
    </citation>
    <scope>NUCLEOTIDE SEQUENCE [LARGE SCALE GENOMIC DNA]</scope>
</reference>
<protein>
    <submittedName>
        <fullName evidence="1">Uncharacterized protein</fullName>
    </submittedName>
</protein>
<feature type="non-terminal residue" evidence="1">
    <location>
        <position position="67"/>
    </location>
</feature>
<evidence type="ECO:0000313" key="1">
    <source>
        <dbReference type="EMBL" id="GBO02475.1"/>
    </source>
</evidence>
<accession>A0A4Y2TPC5</accession>
<dbReference type="AlphaFoldDB" id="A0A4Y2TPC5"/>
<keyword evidence="2" id="KW-1185">Reference proteome</keyword>
<proteinExistence type="predicted"/>
<gene>
    <name evidence="1" type="ORF">AVEN_12033_1</name>
</gene>
<name>A0A4Y2TPC5_ARAVE</name>